<protein>
    <recommendedName>
        <fullName evidence="4 5">Translation initiation factor IF-1</fullName>
    </recommendedName>
</protein>
<comment type="caution">
    <text evidence="7">The sequence shown here is derived from an EMBL/GenBank/DDBJ whole genome shotgun (WGS) entry which is preliminary data.</text>
</comment>
<keyword evidence="4" id="KW-0963">Cytoplasm</keyword>
<dbReference type="CDD" id="cd04451">
    <property type="entry name" value="S1_IF1"/>
    <property type="match status" value="1"/>
</dbReference>
<dbReference type="EMBL" id="JAUSWO010000001">
    <property type="protein sequence ID" value="MDQ0513612.1"/>
    <property type="molecule type" value="Genomic_DNA"/>
</dbReference>
<dbReference type="Proteomes" id="UP001240643">
    <property type="component" value="Unassembled WGS sequence"/>
</dbReference>
<comment type="function">
    <text evidence="4">One of the essential components for the initiation of protein synthesis. Stabilizes the binding of IF-2 and IF-3 on the 30S subunit to which N-formylmethionyl-tRNA(fMet) subsequently binds. Helps modulate mRNA selection, yielding the 30S pre-initiation complex (PIC). Upon addition of the 50S ribosomal subunit IF-1, IF-2 and IF-3 are released leaving the mature 70S translation initiation complex.</text>
</comment>
<accession>A0ABU0LY33</accession>
<evidence type="ECO:0000256" key="5">
    <source>
        <dbReference type="NCBIfam" id="TIGR00008"/>
    </source>
</evidence>
<keyword evidence="2 4" id="KW-0396">Initiation factor</keyword>
<evidence type="ECO:0000256" key="1">
    <source>
        <dbReference type="ARBA" id="ARBA00010939"/>
    </source>
</evidence>
<dbReference type="SUPFAM" id="SSF50249">
    <property type="entry name" value="Nucleic acid-binding proteins"/>
    <property type="match status" value="1"/>
</dbReference>
<keyword evidence="8" id="KW-1185">Reference proteome</keyword>
<comment type="similarity">
    <text evidence="1 4">Belongs to the IF-1 family.</text>
</comment>
<dbReference type="PANTHER" id="PTHR33370">
    <property type="entry name" value="TRANSLATION INITIATION FACTOR IF-1, CHLOROPLASTIC"/>
    <property type="match status" value="1"/>
</dbReference>
<dbReference type="InterPro" id="IPR012340">
    <property type="entry name" value="NA-bd_OB-fold"/>
</dbReference>
<evidence type="ECO:0000256" key="3">
    <source>
        <dbReference type="ARBA" id="ARBA00022917"/>
    </source>
</evidence>
<dbReference type="InterPro" id="IPR004368">
    <property type="entry name" value="TIF_IF1"/>
</dbReference>
<organism evidence="7 8">
    <name type="scientific">Mycoplasmoides fastidiosum</name>
    <dbReference type="NCBI Taxonomy" id="92758"/>
    <lineage>
        <taxon>Bacteria</taxon>
        <taxon>Bacillati</taxon>
        <taxon>Mycoplasmatota</taxon>
        <taxon>Mycoplasmoidales</taxon>
        <taxon>Mycoplasmoidaceae</taxon>
        <taxon>Mycoplasmoides</taxon>
    </lineage>
</organism>
<evidence type="ECO:0000256" key="4">
    <source>
        <dbReference type="HAMAP-Rule" id="MF_00075"/>
    </source>
</evidence>
<dbReference type="HAMAP" id="MF_00075">
    <property type="entry name" value="IF_1"/>
    <property type="match status" value="1"/>
</dbReference>
<evidence type="ECO:0000313" key="8">
    <source>
        <dbReference type="Proteomes" id="UP001240643"/>
    </source>
</evidence>
<feature type="domain" description="S1-like" evidence="6">
    <location>
        <begin position="1"/>
        <end position="73"/>
    </location>
</feature>
<comment type="subunit">
    <text evidence="4">Component of the 30S ribosomal translation pre-initiation complex which assembles on the 30S ribosome in the order IF-2 and IF-3, IF-1 and N-formylmethionyl-tRNA(fMet); mRNA recruitment can occur at any time during PIC assembly.</text>
</comment>
<dbReference type="GO" id="GO:0003743">
    <property type="term" value="F:translation initiation factor activity"/>
    <property type="evidence" value="ECO:0007669"/>
    <property type="project" value="UniProtKB-KW"/>
</dbReference>
<dbReference type="InterPro" id="IPR006196">
    <property type="entry name" value="RNA-binding_domain_S1_IF1"/>
</dbReference>
<evidence type="ECO:0000313" key="7">
    <source>
        <dbReference type="EMBL" id="MDQ0513612.1"/>
    </source>
</evidence>
<dbReference type="NCBIfam" id="TIGR00008">
    <property type="entry name" value="infA"/>
    <property type="match status" value="1"/>
</dbReference>
<comment type="subcellular location">
    <subcellularLocation>
        <location evidence="4">Cytoplasm</location>
    </subcellularLocation>
</comment>
<dbReference type="PANTHER" id="PTHR33370:SF1">
    <property type="entry name" value="TRANSLATION INITIATION FACTOR IF-1, CHLOROPLASTIC"/>
    <property type="match status" value="1"/>
</dbReference>
<proteinExistence type="inferred from homology"/>
<gene>
    <name evidence="4" type="primary">infA</name>
    <name evidence="7" type="ORF">J2Z62_000050</name>
</gene>
<reference evidence="7" key="1">
    <citation type="submission" date="2023-07" db="EMBL/GenBank/DDBJ databases">
        <title>Genomic Encyclopedia of Type Strains, Phase IV (KMG-IV): sequencing the most valuable type-strain genomes for metagenomic binning, comparative biology and taxonomic classification.</title>
        <authorList>
            <person name="Goeker M."/>
        </authorList>
    </citation>
    <scope>NUCLEOTIDE SEQUENCE [LARGE SCALE GENOMIC DNA]</scope>
    <source>
        <strain evidence="7">DSM 21204</strain>
    </source>
</reference>
<evidence type="ECO:0000259" key="6">
    <source>
        <dbReference type="PROSITE" id="PS50832"/>
    </source>
</evidence>
<keyword evidence="4" id="KW-0699">rRNA-binding</keyword>
<dbReference type="PROSITE" id="PS50832">
    <property type="entry name" value="S1_IF1_TYPE"/>
    <property type="match status" value="1"/>
</dbReference>
<keyword evidence="3 4" id="KW-0648">Protein biosynthesis</keyword>
<evidence type="ECO:0000256" key="2">
    <source>
        <dbReference type="ARBA" id="ARBA00022540"/>
    </source>
</evidence>
<keyword evidence="4" id="KW-0694">RNA-binding</keyword>
<dbReference type="Gene3D" id="2.40.50.140">
    <property type="entry name" value="Nucleic acid-binding proteins"/>
    <property type="match status" value="1"/>
</dbReference>
<sequence>MNERNDKIKLRGTVKEILPGGAYLVILENEVKITCRVSGKMRQNKIHILPGDGVDVEMSLYDLTKGRIVYRYFN</sequence>
<dbReference type="Pfam" id="PF01176">
    <property type="entry name" value="eIF-1a"/>
    <property type="match status" value="1"/>
</dbReference>
<name>A0ABU0LY33_9BACT</name>
<dbReference type="RefSeq" id="WP_307291516.1">
    <property type="nucleotide sequence ID" value="NZ_CP101809.1"/>
</dbReference>